<dbReference type="SMART" id="SM00448">
    <property type="entry name" value="REC"/>
    <property type="match status" value="1"/>
</dbReference>
<dbReference type="PROSITE" id="PS50110">
    <property type="entry name" value="RESPONSE_REGULATORY"/>
    <property type="match status" value="1"/>
</dbReference>
<dbReference type="InterPro" id="IPR003661">
    <property type="entry name" value="HisK_dim/P_dom"/>
</dbReference>
<feature type="region of interest" description="Disordered" evidence="7">
    <location>
        <begin position="517"/>
        <end position="541"/>
    </location>
</feature>
<feature type="region of interest" description="Disordered" evidence="7">
    <location>
        <begin position="330"/>
        <end position="360"/>
    </location>
</feature>
<dbReference type="GO" id="GO:0005886">
    <property type="term" value="C:plasma membrane"/>
    <property type="evidence" value="ECO:0007669"/>
    <property type="project" value="TreeGrafter"/>
</dbReference>
<dbReference type="Gene3D" id="3.40.50.2300">
    <property type="match status" value="1"/>
</dbReference>
<dbReference type="PRINTS" id="PR00344">
    <property type="entry name" value="BCTRLSENSOR"/>
</dbReference>
<dbReference type="EC" id="2.7.13.3" evidence="2"/>
<feature type="domain" description="Histidine kinase" evidence="8">
    <location>
        <begin position="626"/>
        <end position="892"/>
    </location>
</feature>
<dbReference type="Gene3D" id="1.10.287.130">
    <property type="match status" value="1"/>
</dbReference>
<accession>A0A370TYN0</accession>
<dbReference type="CDD" id="cd00082">
    <property type="entry name" value="HisKA"/>
    <property type="match status" value="1"/>
</dbReference>
<dbReference type="GO" id="GO:0000155">
    <property type="term" value="F:phosphorelay sensor kinase activity"/>
    <property type="evidence" value="ECO:0007669"/>
    <property type="project" value="InterPro"/>
</dbReference>
<sequence length="1269" mass="141183">MPTSAAARERELYRYYQPEAEAATVKPGEEGVKKASNDPCLTAFAQLGAQRLDARRGIITLSTAVTDYMLAESGKQLSLQRDNDQQDELWHGVGAFKCPTNTHTTIGAELAKHFTSTDDRYVVINDLTKHDLYKEKCVVVGTPYLRFIAAVPLRTPNSLVVIGNYIVADDKPRDGLTESEIEFMMDVGVTVMDYLEAGLLKRKQYRAERMIKAIGLFIEGKSSLRDWWLESGHKHQQVTLIRYRKREAAPLDHLADAEFGVQDPVNNLAKAMEHWPDDDLAPCVSRTPSSSAPSKADIGDGRPMLPRGDSHFTSSNTVTTQATLTSRSWKDNSSVTTLDNMSEAPTNYSENRHSGNFESAAPQLSDDISKELQKALVSSETKHIFSRASNLIREAIGVQGVIFFDASVGTFGASSDRDIMDEKAPGQFHRDQPPTSSEDEPGQKIPPKVRFSGKNDSDCTERPSEKCCNILGYSTRRRSSLRRHRPPEEYERLPEAVMRRLLKRYPHGKVFNFDADGYISHSETNPSPEGKSDSKTLRKRHSREAEAKAIVSVLPEARSVFWFPLWDQHRERWYAGTLVWSSSPTRAMCPTEDLTYLAAFGDSAMAEVARISAQALDKMKSDFISSISHELRSPLHGVLASVEFLQETSMTEDQEDMVNNIHASGKVLLDTINHVLDFSKVNRKSSTRTKKSSSAAKPKKKRPHEQSLADDNGDDGTADIMVLSEEVIESIYAGQTMSQSGLNQSSKRNSDTSKVSPITIITDIKWHPNWKFEIDRGAWSRILMNLFSNAMKYTKTGFVKVSLEVENEGLTRNKQARTTLLLKVNDSGMGISDEYLKHKLFEPFSQEDPMAAGTGLGLSIVRHIVQDLGGRIHLDSDLGTGTEVTVQFPLAPQNPTVKANDTNIISEVASITRAFKFHLAGFDRYPDITETPTGILAPETEAAMYLKSAIHELLTDWFGMKPSSASAVDDDSGIDLIAIMESERGDQAIKEILESYDHKRPTASGKSIAIVLSASYNYRPKMHTYGSFRIFYIQQPYGPQKVAKILHNAFCHESHNGHNHENHSPTQIEEPKLAVLSEMNGSAENHIEAEATGTTDLETEPTPIHPTASDDHLAEKNNLQEGAPDTPRKELRVLLVEDNEINLKLLIASMRKLCITHSTAVNGLEALNSYKDCHGQFDVILMDISMPVMSGIDSARHIRRFERDEGLEPARLIALTGAANPTTRQEAFASGIDLYLTKPVSMRGLRSMLEDFTKEQRGGYGGAMGWRMD</sequence>
<keyword evidence="4" id="KW-0808">Transferase</keyword>
<feature type="compositionally biased region" description="Polar residues" evidence="7">
    <location>
        <begin position="330"/>
        <end position="349"/>
    </location>
</feature>
<dbReference type="Pfam" id="PF00512">
    <property type="entry name" value="HisKA"/>
    <property type="match status" value="1"/>
</dbReference>
<evidence type="ECO:0000256" key="5">
    <source>
        <dbReference type="ARBA" id="ARBA00022777"/>
    </source>
</evidence>
<dbReference type="InterPro" id="IPR036890">
    <property type="entry name" value="HATPase_C_sf"/>
</dbReference>
<dbReference type="STRING" id="2656787.A0A370TYN0"/>
<proteinExistence type="predicted"/>
<dbReference type="SMART" id="SM00387">
    <property type="entry name" value="HATPase_c"/>
    <property type="match status" value="1"/>
</dbReference>
<dbReference type="PANTHER" id="PTHR43047:SF72">
    <property type="entry name" value="OSMOSENSING HISTIDINE PROTEIN KINASE SLN1"/>
    <property type="match status" value="1"/>
</dbReference>
<dbReference type="Proteomes" id="UP000254866">
    <property type="component" value="Unassembled WGS sequence"/>
</dbReference>
<keyword evidence="5" id="KW-0418">Kinase</keyword>
<dbReference type="EMBL" id="NPIC01000001">
    <property type="protein sequence ID" value="RDL40639.1"/>
    <property type="molecule type" value="Genomic_DNA"/>
</dbReference>
<evidence type="ECO:0000256" key="7">
    <source>
        <dbReference type="SAM" id="MobiDB-lite"/>
    </source>
</evidence>
<keyword evidence="11" id="KW-1185">Reference proteome</keyword>
<comment type="caution">
    <text evidence="10">The sequence shown here is derived from an EMBL/GenBank/DDBJ whole genome shotgun (WGS) entry which is preliminary data.</text>
</comment>
<dbReference type="OrthoDB" id="303614at2759"/>
<dbReference type="Pfam" id="PF00072">
    <property type="entry name" value="Response_reg"/>
    <property type="match status" value="1"/>
</dbReference>
<feature type="region of interest" description="Disordered" evidence="7">
    <location>
        <begin position="424"/>
        <end position="463"/>
    </location>
</feature>
<evidence type="ECO:0000256" key="1">
    <source>
        <dbReference type="ARBA" id="ARBA00000085"/>
    </source>
</evidence>
<name>A0A370TYN0_9HELO</name>
<dbReference type="InterPro" id="IPR004358">
    <property type="entry name" value="Sig_transdc_His_kin-like_C"/>
</dbReference>
<dbReference type="SUPFAM" id="SSF52172">
    <property type="entry name" value="CheY-like"/>
    <property type="match status" value="1"/>
</dbReference>
<reference evidence="10 11" key="1">
    <citation type="journal article" date="2018" name="IMA Fungus">
        <title>IMA Genome-F 9: Draft genome sequence of Annulohypoxylon stygium, Aspergillus mulundensis, Berkeleyomyces basicola (syn. Thielaviopsis basicola), Ceratocystis smalleyi, two Cercospora beticola strains, Coleophoma cylindrospora, Fusarium fracticaudum, Phialophora cf. hyalina, and Morchella septimelata.</title>
        <authorList>
            <person name="Wingfield B.D."/>
            <person name="Bills G.F."/>
            <person name="Dong Y."/>
            <person name="Huang W."/>
            <person name="Nel W.J."/>
            <person name="Swalarsk-Parry B.S."/>
            <person name="Vaghefi N."/>
            <person name="Wilken P.M."/>
            <person name="An Z."/>
            <person name="de Beer Z.W."/>
            <person name="De Vos L."/>
            <person name="Chen L."/>
            <person name="Duong T.A."/>
            <person name="Gao Y."/>
            <person name="Hammerbacher A."/>
            <person name="Kikkert J.R."/>
            <person name="Li Y."/>
            <person name="Li H."/>
            <person name="Li K."/>
            <person name="Li Q."/>
            <person name="Liu X."/>
            <person name="Ma X."/>
            <person name="Naidoo K."/>
            <person name="Pethybridge S.J."/>
            <person name="Sun J."/>
            <person name="Steenkamp E.T."/>
            <person name="van der Nest M.A."/>
            <person name="van Wyk S."/>
            <person name="Wingfield M.J."/>
            <person name="Xiong C."/>
            <person name="Yue Q."/>
            <person name="Zhang X."/>
        </authorList>
    </citation>
    <scope>NUCLEOTIDE SEQUENCE [LARGE SCALE GENOMIC DNA]</scope>
    <source>
        <strain evidence="10 11">BP 5553</strain>
    </source>
</reference>
<dbReference type="AlphaFoldDB" id="A0A370TYN0"/>
<keyword evidence="3 6" id="KW-0597">Phosphoprotein</keyword>
<feature type="region of interest" description="Disordered" evidence="7">
    <location>
        <begin position="1092"/>
        <end position="1112"/>
    </location>
</feature>
<dbReference type="Gene3D" id="3.30.565.10">
    <property type="entry name" value="Histidine kinase-like ATPase, C-terminal domain"/>
    <property type="match status" value="1"/>
</dbReference>
<dbReference type="RefSeq" id="XP_031873295.1">
    <property type="nucleotide sequence ID" value="XM_032009241.1"/>
</dbReference>
<dbReference type="SUPFAM" id="SSF55781">
    <property type="entry name" value="GAF domain-like"/>
    <property type="match status" value="1"/>
</dbReference>
<evidence type="ECO:0000256" key="2">
    <source>
        <dbReference type="ARBA" id="ARBA00012438"/>
    </source>
</evidence>
<organism evidence="10 11">
    <name type="scientific">Venustampulla echinocandica</name>
    <dbReference type="NCBI Taxonomy" id="2656787"/>
    <lineage>
        <taxon>Eukaryota</taxon>
        <taxon>Fungi</taxon>
        <taxon>Dikarya</taxon>
        <taxon>Ascomycota</taxon>
        <taxon>Pezizomycotina</taxon>
        <taxon>Leotiomycetes</taxon>
        <taxon>Helotiales</taxon>
        <taxon>Pleuroascaceae</taxon>
        <taxon>Venustampulla</taxon>
    </lineage>
</organism>
<feature type="domain" description="Response regulatory" evidence="9">
    <location>
        <begin position="1132"/>
        <end position="1253"/>
    </location>
</feature>
<dbReference type="SUPFAM" id="SSF47384">
    <property type="entry name" value="Homodimeric domain of signal transducing histidine kinase"/>
    <property type="match status" value="1"/>
</dbReference>
<feature type="modified residue" description="4-aspartylphosphate" evidence="6">
    <location>
        <position position="1183"/>
    </location>
</feature>
<dbReference type="SUPFAM" id="SSF55874">
    <property type="entry name" value="ATPase domain of HSP90 chaperone/DNA topoisomerase II/histidine kinase"/>
    <property type="match status" value="1"/>
</dbReference>
<dbReference type="CDD" id="cd17546">
    <property type="entry name" value="REC_hyHK_CKI1_RcsC-like"/>
    <property type="match status" value="1"/>
</dbReference>
<dbReference type="SMART" id="SM00388">
    <property type="entry name" value="HisKA"/>
    <property type="match status" value="1"/>
</dbReference>
<evidence type="ECO:0000259" key="8">
    <source>
        <dbReference type="PROSITE" id="PS50109"/>
    </source>
</evidence>
<dbReference type="InterPro" id="IPR005467">
    <property type="entry name" value="His_kinase_dom"/>
</dbReference>
<protein>
    <recommendedName>
        <fullName evidence="2">histidine kinase</fullName>
        <ecNumber evidence="2">2.7.13.3</ecNumber>
    </recommendedName>
</protein>
<evidence type="ECO:0000313" key="11">
    <source>
        <dbReference type="Proteomes" id="UP000254866"/>
    </source>
</evidence>
<dbReference type="FunFam" id="1.10.287.130:FF:000023">
    <property type="entry name" value="Sensor histidine kinase/response regulator, putative"/>
    <property type="match status" value="1"/>
</dbReference>
<dbReference type="InterPro" id="IPR001789">
    <property type="entry name" value="Sig_transdc_resp-reg_receiver"/>
</dbReference>
<evidence type="ECO:0000256" key="4">
    <source>
        <dbReference type="ARBA" id="ARBA00022679"/>
    </source>
</evidence>
<dbReference type="InterPro" id="IPR003594">
    <property type="entry name" value="HATPase_dom"/>
</dbReference>
<evidence type="ECO:0000259" key="9">
    <source>
        <dbReference type="PROSITE" id="PS50110"/>
    </source>
</evidence>
<gene>
    <name evidence="10" type="ORF">BP5553_00618</name>
</gene>
<feature type="region of interest" description="Disordered" evidence="7">
    <location>
        <begin position="285"/>
        <end position="318"/>
    </location>
</feature>
<dbReference type="PROSITE" id="PS50109">
    <property type="entry name" value="HIS_KIN"/>
    <property type="match status" value="1"/>
</dbReference>
<dbReference type="GO" id="GO:0009927">
    <property type="term" value="F:histidine phosphotransfer kinase activity"/>
    <property type="evidence" value="ECO:0007669"/>
    <property type="project" value="TreeGrafter"/>
</dbReference>
<dbReference type="PANTHER" id="PTHR43047">
    <property type="entry name" value="TWO-COMPONENT HISTIDINE PROTEIN KINASE"/>
    <property type="match status" value="1"/>
</dbReference>
<evidence type="ECO:0000256" key="6">
    <source>
        <dbReference type="PROSITE-ProRule" id="PRU00169"/>
    </source>
</evidence>
<feature type="region of interest" description="Disordered" evidence="7">
    <location>
        <begin position="683"/>
        <end position="717"/>
    </location>
</feature>
<evidence type="ECO:0000313" key="10">
    <source>
        <dbReference type="EMBL" id="RDL40639.1"/>
    </source>
</evidence>
<dbReference type="GeneID" id="43593467"/>
<dbReference type="InterPro" id="IPR011006">
    <property type="entry name" value="CheY-like_superfamily"/>
</dbReference>
<comment type="catalytic activity">
    <reaction evidence="1">
        <text>ATP + protein L-histidine = ADP + protein N-phospho-L-histidine.</text>
        <dbReference type="EC" id="2.7.13.3"/>
    </reaction>
</comment>
<dbReference type="Pfam" id="PF02518">
    <property type="entry name" value="HATPase_c"/>
    <property type="match status" value="1"/>
</dbReference>
<evidence type="ECO:0000256" key="3">
    <source>
        <dbReference type="ARBA" id="ARBA00022553"/>
    </source>
</evidence>
<feature type="compositionally biased region" description="Basic residues" evidence="7">
    <location>
        <begin position="683"/>
        <end position="703"/>
    </location>
</feature>
<dbReference type="InterPro" id="IPR036097">
    <property type="entry name" value="HisK_dim/P_sf"/>
</dbReference>
<feature type="compositionally biased region" description="Basic and acidic residues" evidence="7">
    <location>
        <begin position="453"/>
        <end position="463"/>
    </location>
</feature>